<proteinExistence type="predicted"/>
<dbReference type="AlphaFoldDB" id="A0AAV1EDB8"/>
<sequence length="296" mass="34266">MTFERVIEGGPLVEILKISNCWDALNFKVSNLHKLREIDIMLSQHQTVEVAETPNLESVDCYCEDSDWKEEEDPERLNIAVFEYGNHVYHERMRKMMMPKVSFTGVSSNKWISLIEFESRIDMDTSWFVQLKGFLTALKGSEISIIVDFPKNVVFYLVDAQKSNSVAHPCPEIREFYIEIIRPEEFSASSTHESPQTESALSANQSAILQGILWICRPGTIRYQCGYNRQELSKRFYNILTLKSYGARTSFFQLANLWEVTDIEIVGGELDISGIRYTQRERVCRYVSHFPNSRNS</sequence>
<protein>
    <submittedName>
        <fullName evidence="1">OLC1v1019134C1</fullName>
    </submittedName>
</protein>
<gene>
    <name evidence="1" type="ORF">OLC1_LOCUS23708</name>
</gene>
<evidence type="ECO:0000313" key="1">
    <source>
        <dbReference type="EMBL" id="CAI9117684.1"/>
    </source>
</evidence>
<evidence type="ECO:0000313" key="2">
    <source>
        <dbReference type="Proteomes" id="UP001161247"/>
    </source>
</evidence>
<accession>A0AAV1EDB8</accession>
<reference evidence="1" key="1">
    <citation type="submission" date="2023-03" db="EMBL/GenBank/DDBJ databases">
        <authorList>
            <person name="Julca I."/>
        </authorList>
    </citation>
    <scope>NUCLEOTIDE SEQUENCE</scope>
</reference>
<organism evidence="1 2">
    <name type="scientific">Oldenlandia corymbosa var. corymbosa</name>
    <dbReference type="NCBI Taxonomy" id="529605"/>
    <lineage>
        <taxon>Eukaryota</taxon>
        <taxon>Viridiplantae</taxon>
        <taxon>Streptophyta</taxon>
        <taxon>Embryophyta</taxon>
        <taxon>Tracheophyta</taxon>
        <taxon>Spermatophyta</taxon>
        <taxon>Magnoliopsida</taxon>
        <taxon>eudicotyledons</taxon>
        <taxon>Gunneridae</taxon>
        <taxon>Pentapetalae</taxon>
        <taxon>asterids</taxon>
        <taxon>lamiids</taxon>
        <taxon>Gentianales</taxon>
        <taxon>Rubiaceae</taxon>
        <taxon>Rubioideae</taxon>
        <taxon>Spermacoceae</taxon>
        <taxon>Hedyotis-Oldenlandia complex</taxon>
        <taxon>Oldenlandia</taxon>
    </lineage>
</organism>
<name>A0AAV1EDB8_OLDCO</name>
<dbReference type="Proteomes" id="UP001161247">
    <property type="component" value="Chromosome 9"/>
</dbReference>
<dbReference type="EMBL" id="OX459126">
    <property type="protein sequence ID" value="CAI9117684.1"/>
    <property type="molecule type" value="Genomic_DNA"/>
</dbReference>
<keyword evidence="2" id="KW-1185">Reference proteome</keyword>